<gene>
    <name evidence="2" type="ORF">APLA_LOCUS6506</name>
</gene>
<organism evidence="2 3">
    <name type="scientific">Arctia plantaginis</name>
    <name type="common">Wood tiger moth</name>
    <name type="synonym">Phalaena plantaginis</name>
    <dbReference type="NCBI Taxonomy" id="874455"/>
    <lineage>
        <taxon>Eukaryota</taxon>
        <taxon>Metazoa</taxon>
        <taxon>Ecdysozoa</taxon>
        <taxon>Arthropoda</taxon>
        <taxon>Hexapoda</taxon>
        <taxon>Insecta</taxon>
        <taxon>Pterygota</taxon>
        <taxon>Neoptera</taxon>
        <taxon>Endopterygota</taxon>
        <taxon>Lepidoptera</taxon>
        <taxon>Glossata</taxon>
        <taxon>Ditrysia</taxon>
        <taxon>Noctuoidea</taxon>
        <taxon>Erebidae</taxon>
        <taxon>Arctiinae</taxon>
        <taxon>Arctia</taxon>
    </lineage>
</organism>
<dbReference type="EMBL" id="CADEBD010000294">
    <property type="protein sequence ID" value="CAB3234233.1"/>
    <property type="molecule type" value="Genomic_DNA"/>
</dbReference>
<comment type="caution">
    <text evidence="2">The sequence shown here is derived from an EMBL/GenBank/DDBJ whole genome shotgun (WGS) entry which is preliminary data.</text>
</comment>
<evidence type="ECO:0000313" key="3">
    <source>
        <dbReference type="Proteomes" id="UP000494256"/>
    </source>
</evidence>
<dbReference type="OrthoDB" id="10250260at2759"/>
<accession>A0A8S0ZNN8</accession>
<dbReference type="AlphaFoldDB" id="A0A8S0ZNN8"/>
<feature type="coiled-coil region" evidence="1">
    <location>
        <begin position="65"/>
        <end position="92"/>
    </location>
</feature>
<name>A0A8S0ZNN8_ARCPL</name>
<reference evidence="2 3" key="1">
    <citation type="submission" date="2020-04" db="EMBL/GenBank/DDBJ databases">
        <authorList>
            <person name="Wallbank WR R."/>
            <person name="Pardo Diaz C."/>
            <person name="Kozak K."/>
            <person name="Martin S."/>
            <person name="Jiggins C."/>
            <person name="Moest M."/>
            <person name="Warren A I."/>
            <person name="Byers J.R.P. K."/>
            <person name="Montejo-Kovacevich G."/>
            <person name="Yen C E."/>
        </authorList>
    </citation>
    <scope>NUCLEOTIDE SEQUENCE [LARGE SCALE GENOMIC DNA]</scope>
</reference>
<keyword evidence="1" id="KW-0175">Coiled coil</keyword>
<protein>
    <submittedName>
        <fullName evidence="2">Uncharacterized protein</fullName>
    </submittedName>
</protein>
<proteinExistence type="predicted"/>
<dbReference type="Proteomes" id="UP000494256">
    <property type="component" value="Unassembled WGS sequence"/>
</dbReference>
<sequence>MQFYRRKDGQSYLVLHSNEWNRLKRQPGPEKTLNEQQEYVKSLNEKSRAWTQTWPDHKHGVIANYEKKQQKLRETQLAIVNSEKQKQKFKKQSNIEAIKQARQRIFDESCYGRKLLSAFRESKTLEERDAQVQFLKKLKEEKVIETKKIKIPAFCSFDLDKYIEDEKKCRRATAIQMAQQNKEMQVKIIFN</sequence>
<evidence type="ECO:0000313" key="2">
    <source>
        <dbReference type="EMBL" id="CAB3234233.1"/>
    </source>
</evidence>
<evidence type="ECO:0000256" key="1">
    <source>
        <dbReference type="SAM" id="Coils"/>
    </source>
</evidence>